<evidence type="ECO:0008006" key="4">
    <source>
        <dbReference type="Google" id="ProtNLM"/>
    </source>
</evidence>
<proteinExistence type="predicted"/>
<protein>
    <recommendedName>
        <fullName evidence="4">Tbc2 translation factor, chloroplastic</fullName>
    </recommendedName>
</protein>
<dbReference type="OrthoDB" id="420182at2759"/>
<dbReference type="RefSeq" id="XP_013895599.1">
    <property type="nucleotide sequence ID" value="XM_014040145.1"/>
</dbReference>
<dbReference type="GeneID" id="25728641"/>
<gene>
    <name evidence="2" type="ORF">MNEG_11384</name>
</gene>
<dbReference type="GO" id="GO:0044528">
    <property type="term" value="P:regulation of mitochondrial mRNA stability"/>
    <property type="evidence" value="ECO:0007669"/>
    <property type="project" value="TreeGrafter"/>
</dbReference>
<keyword evidence="1" id="KW-0732">Signal</keyword>
<dbReference type="GO" id="GO:0009507">
    <property type="term" value="C:chloroplast"/>
    <property type="evidence" value="ECO:0007669"/>
    <property type="project" value="GOC"/>
</dbReference>
<dbReference type="KEGG" id="mng:MNEG_11384"/>
<dbReference type="PANTHER" id="PTHR21228:SF40">
    <property type="entry name" value="LD45607P"/>
    <property type="match status" value="1"/>
</dbReference>
<dbReference type="GO" id="GO:0000963">
    <property type="term" value="P:mitochondrial RNA processing"/>
    <property type="evidence" value="ECO:0007669"/>
    <property type="project" value="TreeGrafter"/>
</dbReference>
<dbReference type="PANTHER" id="PTHR21228">
    <property type="entry name" value="FAST LEU-RICH DOMAIN-CONTAINING"/>
    <property type="match status" value="1"/>
</dbReference>
<dbReference type="Proteomes" id="UP000054498">
    <property type="component" value="Unassembled WGS sequence"/>
</dbReference>
<sequence>MGLAPPAPQVLLLVAAVAGEEGAVAIGAAAAAPAPAASAQDVSMALWAVAAAVSSPSPPQLRLTDLAPLLALSARLLDDAGPQALSNTAWALGTISTAATVEADAAGPGGGEWPPGGWLAAFEEGAARSLGSQTDLGVYNLLWGLAKLRRSPSPTFLHAAAAAAAVRAPGASPQAASGTLWALASLRAAPGPAFWGAWHAATRAAVASSWGPADLANALWAHAAMGTAPPGDWLGAALGRALAVMPACRETELATLLWACAKLRAQPARAWLDAWMASYSRRALDAPIAPTLPCAAYSLALLRFRPPHAWAGRLVAEAARQIDGRAPF</sequence>
<feature type="chain" id="PRO_5005428059" description="Tbc2 translation factor, chloroplastic" evidence="1">
    <location>
        <begin position="20"/>
        <end position="328"/>
    </location>
</feature>
<organism evidence="2 3">
    <name type="scientific">Monoraphidium neglectum</name>
    <dbReference type="NCBI Taxonomy" id="145388"/>
    <lineage>
        <taxon>Eukaryota</taxon>
        <taxon>Viridiplantae</taxon>
        <taxon>Chlorophyta</taxon>
        <taxon>core chlorophytes</taxon>
        <taxon>Chlorophyceae</taxon>
        <taxon>CS clade</taxon>
        <taxon>Sphaeropleales</taxon>
        <taxon>Selenastraceae</taxon>
        <taxon>Monoraphidium</taxon>
    </lineage>
</organism>
<evidence type="ECO:0000256" key="1">
    <source>
        <dbReference type="SAM" id="SignalP"/>
    </source>
</evidence>
<dbReference type="GO" id="GO:0035770">
    <property type="term" value="C:ribonucleoprotein granule"/>
    <property type="evidence" value="ECO:0007669"/>
    <property type="project" value="TreeGrafter"/>
</dbReference>
<name>A0A0D2LYW3_9CHLO</name>
<keyword evidence="3" id="KW-1185">Reference proteome</keyword>
<dbReference type="GO" id="GO:0005759">
    <property type="term" value="C:mitochondrial matrix"/>
    <property type="evidence" value="ECO:0007669"/>
    <property type="project" value="TreeGrafter"/>
</dbReference>
<dbReference type="GO" id="GO:1901259">
    <property type="term" value="P:chloroplast rRNA processing"/>
    <property type="evidence" value="ECO:0007669"/>
    <property type="project" value="TreeGrafter"/>
</dbReference>
<accession>A0A0D2LYW3</accession>
<evidence type="ECO:0000313" key="3">
    <source>
        <dbReference type="Proteomes" id="UP000054498"/>
    </source>
</evidence>
<dbReference type="InterPro" id="IPR050870">
    <property type="entry name" value="FAST_kinase"/>
</dbReference>
<reference evidence="2 3" key="1">
    <citation type="journal article" date="2013" name="BMC Genomics">
        <title>Reconstruction of the lipid metabolism for the microalga Monoraphidium neglectum from its genome sequence reveals characteristics suitable for biofuel production.</title>
        <authorList>
            <person name="Bogen C."/>
            <person name="Al-Dilaimi A."/>
            <person name="Albersmeier A."/>
            <person name="Wichmann J."/>
            <person name="Grundmann M."/>
            <person name="Rupp O."/>
            <person name="Lauersen K.J."/>
            <person name="Blifernez-Klassen O."/>
            <person name="Kalinowski J."/>
            <person name="Goesmann A."/>
            <person name="Mussgnug J.H."/>
            <person name="Kruse O."/>
        </authorList>
    </citation>
    <scope>NUCLEOTIDE SEQUENCE [LARGE SCALE GENOMIC DNA]</scope>
    <source>
        <strain evidence="2 3">SAG 48.87</strain>
    </source>
</reference>
<feature type="signal peptide" evidence="1">
    <location>
        <begin position="1"/>
        <end position="19"/>
    </location>
</feature>
<dbReference type="GO" id="GO:0003723">
    <property type="term" value="F:RNA binding"/>
    <property type="evidence" value="ECO:0007669"/>
    <property type="project" value="TreeGrafter"/>
</dbReference>
<dbReference type="EMBL" id="KK102936">
    <property type="protein sequence ID" value="KIY96579.1"/>
    <property type="molecule type" value="Genomic_DNA"/>
</dbReference>
<dbReference type="AlphaFoldDB" id="A0A0D2LYW3"/>
<evidence type="ECO:0000313" key="2">
    <source>
        <dbReference type="EMBL" id="KIY96579.1"/>
    </source>
</evidence>